<dbReference type="InterPro" id="IPR036322">
    <property type="entry name" value="WD40_repeat_dom_sf"/>
</dbReference>
<dbReference type="SMART" id="SM00320">
    <property type="entry name" value="WD40"/>
    <property type="match status" value="4"/>
</dbReference>
<dbReference type="PANTHER" id="PTHR22839">
    <property type="entry name" value="THO COMPLEX SUBUNIT 3 THO3"/>
    <property type="match status" value="1"/>
</dbReference>
<dbReference type="InterPro" id="IPR040132">
    <property type="entry name" value="Tex1/THOC3"/>
</dbReference>
<dbReference type="InterPro" id="IPR001680">
    <property type="entry name" value="WD40_rpt"/>
</dbReference>
<proteinExistence type="inferred from homology"/>
<dbReference type="SUPFAM" id="SSF50978">
    <property type="entry name" value="WD40 repeat-like"/>
    <property type="match status" value="1"/>
</dbReference>
<evidence type="ECO:0000313" key="7">
    <source>
        <dbReference type="Proteomes" id="UP001385951"/>
    </source>
</evidence>
<evidence type="ECO:0008006" key="8">
    <source>
        <dbReference type="Google" id="ProtNLM"/>
    </source>
</evidence>
<dbReference type="Pfam" id="PF00400">
    <property type="entry name" value="WD40"/>
    <property type="match status" value="4"/>
</dbReference>
<feature type="repeat" description="WD" evidence="4">
    <location>
        <begin position="224"/>
        <end position="265"/>
    </location>
</feature>
<reference evidence="6 7" key="1">
    <citation type="submission" date="2022-09" db="EMBL/GenBank/DDBJ databases">
        <authorList>
            <person name="Palmer J.M."/>
        </authorList>
    </citation>
    <scope>NUCLEOTIDE SEQUENCE [LARGE SCALE GENOMIC DNA]</scope>
    <source>
        <strain evidence="6 7">DSM 7382</strain>
    </source>
</reference>
<evidence type="ECO:0000256" key="5">
    <source>
        <dbReference type="SAM" id="MobiDB-lite"/>
    </source>
</evidence>
<evidence type="ECO:0000256" key="1">
    <source>
        <dbReference type="ARBA" id="ARBA00022574"/>
    </source>
</evidence>
<dbReference type="InterPro" id="IPR015943">
    <property type="entry name" value="WD40/YVTN_repeat-like_dom_sf"/>
</dbReference>
<evidence type="ECO:0000256" key="3">
    <source>
        <dbReference type="ARBA" id="ARBA00046343"/>
    </source>
</evidence>
<dbReference type="PANTHER" id="PTHR22839:SF0">
    <property type="entry name" value="THO COMPLEX SUBUNIT 3"/>
    <property type="match status" value="1"/>
</dbReference>
<evidence type="ECO:0000256" key="2">
    <source>
        <dbReference type="ARBA" id="ARBA00022737"/>
    </source>
</evidence>
<keyword evidence="7" id="KW-1185">Reference proteome</keyword>
<dbReference type="EMBL" id="JASBNA010000001">
    <property type="protein sequence ID" value="KAK7695381.1"/>
    <property type="molecule type" value="Genomic_DNA"/>
</dbReference>
<name>A0AAW0GRV4_9APHY</name>
<feature type="region of interest" description="Disordered" evidence="5">
    <location>
        <begin position="1"/>
        <end position="28"/>
    </location>
</feature>
<dbReference type="InterPro" id="IPR019775">
    <property type="entry name" value="WD40_repeat_CS"/>
</dbReference>
<evidence type="ECO:0000313" key="6">
    <source>
        <dbReference type="EMBL" id="KAK7695381.1"/>
    </source>
</evidence>
<keyword evidence="2" id="KW-0677">Repeat</keyword>
<dbReference type="PROSITE" id="PS00678">
    <property type="entry name" value="WD_REPEATS_1"/>
    <property type="match status" value="1"/>
</dbReference>
<organism evidence="6 7">
    <name type="scientific">Cerrena zonata</name>
    <dbReference type="NCBI Taxonomy" id="2478898"/>
    <lineage>
        <taxon>Eukaryota</taxon>
        <taxon>Fungi</taxon>
        <taxon>Dikarya</taxon>
        <taxon>Basidiomycota</taxon>
        <taxon>Agaricomycotina</taxon>
        <taxon>Agaricomycetes</taxon>
        <taxon>Polyporales</taxon>
        <taxon>Cerrenaceae</taxon>
        <taxon>Cerrena</taxon>
    </lineage>
</organism>
<sequence length="352" mass="38498">MSNVNGKDDDDTGPQRAPSPPPHTTFAARGVHAPTFSAFRPRDTRIVSTQAMNHVAWNCDGQRLAAVGIDKLVRVWSPEKSMELRSAQIYSGGHSDDVDYISWNPTHPDLFCTSSSRDKRIVFWDARQSRPVQVMAVRYIPVQTAYSPDARILTVFSNAKTMYCLRYGNQGEDLKEQWYQTDIPGFAASSAVFSPAGDALVVAMSSEASVRIISFPAHEVLHSMPAHLHGCTALALDPRGRYVATGGNDTIVNLFDTQEWVCVRTITACDNGITALSFSYDGEFIAIASTGSYIDICATETGLSLHRIPALGEGRTVQWHPSKHIIAYCGQTATRENGPPPAAWFSLFGPGM</sequence>
<comment type="similarity">
    <text evidence="3">Belongs to the THOC3 family.</text>
</comment>
<dbReference type="GO" id="GO:0006406">
    <property type="term" value="P:mRNA export from nucleus"/>
    <property type="evidence" value="ECO:0007669"/>
    <property type="project" value="InterPro"/>
</dbReference>
<gene>
    <name evidence="6" type="ORF">QCA50_000016</name>
</gene>
<evidence type="ECO:0000256" key="4">
    <source>
        <dbReference type="PROSITE-ProRule" id="PRU00221"/>
    </source>
</evidence>
<dbReference type="Proteomes" id="UP001385951">
    <property type="component" value="Unassembled WGS sequence"/>
</dbReference>
<accession>A0AAW0GRV4</accession>
<feature type="repeat" description="WD" evidence="4">
    <location>
        <begin position="91"/>
        <end position="134"/>
    </location>
</feature>
<comment type="caution">
    <text evidence="6">The sequence shown here is derived from an EMBL/GenBank/DDBJ whole genome shotgun (WGS) entry which is preliminary data.</text>
</comment>
<dbReference type="AlphaFoldDB" id="A0AAW0GRV4"/>
<keyword evidence="1 4" id="KW-0853">WD repeat</keyword>
<dbReference type="Gene3D" id="2.130.10.10">
    <property type="entry name" value="YVTN repeat-like/Quinoprotein amine dehydrogenase"/>
    <property type="match status" value="2"/>
</dbReference>
<dbReference type="PROSITE" id="PS50082">
    <property type="entry name" value="WD_REPEATS_2"/>
    <property type="match status" value="2"/>
</dbReference>
<dbReference type="GO" id="GO:0000445">
    <property type="term" value="C:THO complex part of transcription export complex"/>
    <property type="evidence" value="ECO:0007669"/>
    <property type="project" value="TreeGrafter"/>
</dbReference>
<protein>
    <recommendedName>
        <fullName evidence="8">WD40 repeat-like protein</fullName>
    </recommendedName>
</protein>